<keyword evidence="2" id="KW-1133">Transmembrane helix</keyword>
<reference evidence="3" key="1">
    <citation type="submission" date="2023-02" db="EMBL/GenBank/DDBJ databases">
        <title>Genome of toxic invasive species Heracleum sosnowskyi carries increased number of genes despite the absence of recent whole-genome duplications.</title>
        <authorList>
            <person name="Schelkunov M."/>
            <person name="Shtratnikova V."/>
            <person name="Makarenko M."/>
            <person name="Klepikova A."/>
            <person name="Omelchenko D."/>
            <person name="Novikova G."/>
            <person name="Obukhova E."/>
            <person name="Bogdanov V."/>
            <person name="Penin A."/>
            <person name="Logacheva M."/>
        </authorList>
    </citation>
    <scope>NUCLEOTIDE SEQUENCE</scope>
    <source>
        <strain evidence="3">Hsosn_3</strain>
        <tissue evidence="3">Leaf</tissue>
    </source>
</reference>
<evidence type="ECO:0000256" key="1">
    <source>
        <dbReference type="SAM" id="MobiDB-lite"/>
    </source>
</evidence>
<protein>
    <submittedName>
        <fullName evidence="3">Uncharacterized protein</fullName>
    </submittedName>
</protein>
<evidence type="ECO:0000313" key="3">
    <source>
        <dbReference type="EMBL" id="KAK1397290.1"/>
    </source>
</evidence>
<feature type="compositionally biased region" description="Polar residues" evidence="1">
    <location>
        <begin position="151"/>
        <end position="161"/>
    </location>
</feature>
<dbReference type="InterPro" id="IPR045884">
    <property type="entry name" value="At5g59350-like"/>
</dbReference>
<reference evidence="3" key="2">
    <citation type="submission" date="2023-05" db="EMBL/GenBank/DDBJ databases">
        <authorList>
            <person name="Schelkunov M.I."/>
        </authorList>
    </citation>
    <scope>NUCLEOTIDE SEQUENCE</scope>
    <source>
        <strain evidence="3">Hsosn_3</strain>
        <tissue evidence="3">Leaf</tissue>
    </source>
</reference>
<accession>A0AAD8N0N2</accession>
<dbReference type="Proteomes" id="UP001237642">
    <property type="component" value="Unassembled WGS sequence"/>
</dbReference>
<name>A0AAD8N0N2_9APIA</name>
<evidence type="ECO:0000256" key="2">
    <source>
        <dbReference type="SAM" id="Phobius"/>
    </source>
</evidence>
<gene>
    <name evidence="3" type="ORF">POM88_007153</name>
</gene>
<comment type="caution">
    <text evidence="3">The sequence shown here is derived from an EMBL/GenBank/DDBJ whole genome shotgun (WGS) entry which is preliminary data.</text>
</comment>
<keyword evidence="4" id="KW-1185">Reference proteome</keyword>
<sequence>MSEPSKLAKALIAVFLVFLLGLLAEILFVVWRRRVLQQQDLSRTTSIHDHGGGNIFCCLKTQSRVEPTSGDADEASEELDDAIDVLKLRDMSRLLFTIKEEEEEGKEDLESQKSVSSATSKCGKKNVTDSFDDIARLSELVLTIDEENEDTFSTPCVSPSYFSPVASPAHSGHS</sequence>
<keyword evidence="2" id="KW-0812">Transmembrane</keyword>
<feature type="region of interest" description="Disordered" evidence="1">
    <location>
        <begin position="102"/>
        <end position="126"/>
    </location>
</feature>
<keyword evidence="2" id="KW-0472">Membrane</keyword>
<dbReference type="AlphaFoldDB" id="A0AAD8N0N2"/>
<evidence type="ECO:0000313" key="4">
    <source>
        <dbReference type="Proteomes" id="UP001237642"/>
    </source>
</evidence>
<feature type="region of interest" description="Disordered" evidence="1">
    <location>
        <begin position="150"/>
        <end position="174"/>
    </location>
</feature>
<organism evidence="3 4">
    <name type="scientific">Heracleum sosnowskyi</name>
    <dbReference type="NCBI Taxonomy" id="360622"/>
    <lineage>
        <taxon>Eukaryota</taxon>
        <taxon>Viridiplantae</taxon>
        <taxon>Streptophyta</taxon>
        <taxon>Embryophyta</taxon>
        <taxon>Tracheophyta</taxon>
        <taxon>Spermatophyta</taxon>
        <taxon>Magnoliopsida</taxon>
        <taxon>eudicotyledons</taxon>
        <taxon>Gunneridae</taxon>
        <taxon>Pentapetalae</taxon>
        <taxon>asterids</taxon>
        <taxon>campanulids</taxon>
        <taxon>Apiales</taxon>
        <taxon>Apiaceae</taxon>
        <taxon>Apioideae</taxon>
        <taxon>apioid superclade</taxon>
        <taxon>Tordylieae</taxon>
        <taxon>Tordyliinae</taxon>
        <taxon>Heracleum</taxon>
    </lineage>
</organism>
<dbReference type="EMBL" id="JAUIZM010000002">
    <property type="protein sequence ID" value="KAK1397290.1"/>
    <property type="molecule type" value="Genomic_DNA"/>
</dbReference>
<dbReference type="PANTHER" id="PTHR34054:SF4">
    <property type="entry name" value="PROTEIN, PUTATIVE-RELATED"/>
    <property type="match status" value="1"/>
</dbReference>
<feature type="transmembrane region" description="Helical" evidence="2">
    <location>
        <begin position="12"/>
        <end position="31"/>
    </location>
</feature>
<proteinExistence type="predicted"/>
<dbReference type="PANTHER" id="PTHR34054">
    <property type="entry name" value="EXPRESSED PROTEIN"/>
    <property type="match status" value="1"/>
</dbReference>